<gene>
    <name evidence="3" type="ORF">H8700_00855</name>
</gene>
<dbReference type="PANTHER" id="PTHR21666:SF289">
    <property type="entry name" value="L-ALA--D-GLU ENDOPEPTIDASE"/>
    <property type="match status" value="1"/>
</dbReference>
<feature type="domain" description="M23ase beta-sheet core" evidence="2">
    <location>
        <begin position="49"/>
        <end position="152"/>
    </location>
</feature>
<evidence type="ECO:0000313" key="3">
    <source>
        <dbReference type="EMBL" id="MBC8556273.1"/>
    </source>
</evidence>
<dbReference type="EMBL" id="JACRSW010000001">
    <property type="protein sequence ID" value="MBC8556273.1"/>
    <property type="molecule type" value="Genomic_DNA"/>
</dbReference>
<evidence type="ECO:0000259" key="2">
    <source>
        <dbReference type="Pfam" id="PF01551"/>
    </source>
</evidence>
<evidence type="ECO:0000313" key="4">
    <source>
        <dbReference type="Proteomes" id="UP000637513"/>
    </source>
</evidence>
<proteinExistence type="predicted"/>
<dbReference type="InterPro" id="IPR016047">
    <property type="entry name" value="M23ase_b-sheet_dom"/>
</dbReference>
<organism evidence="3 4">
    <name type="scientific">Jutongia hominis</name>
    <dbReference type="NCBI Taxonomy" id="2763664"/>
    <lineage>
        <taxon>Bacteria</taxon>
        <taxon>Bacillati</taxon>
        <taxon>Bacillota</taxon>
        <taxon>Clostridia</taxon>
        <taxon>Lachnospirales</taxon>
        <taxon>Lachnospiraceae</taxon>
        <taxon>Jutongia</taxon>
    </lineage>
</organism>
<accession>A0ABR7MRE7</accession>
<dbReference type="InterPro" id="IPR011055">
    <property type="entry name" value="Dup_hybrid_motif"/>
</dbReference>
<comment type="caution">
    <text evidence="3">The sequence shown here is derived from an EMBL/GenBank/DDBJ whole genome shotgun (WGS) entry which is preliminary data.</text>
</comment>
<dbReference type="CDD" id="cd12797">
    <property type="entry name" value="M23_peptidase"/>
    <property type="match status" value="1"/>
</dbReference>
<evidence type="ECO:0000256" key="1">
    <source>
        <dbReference type="ARBA" id="ARBA00022729"/>
    </source>
</evidence>
<dbReference type="InterPro" id="IPR050570">
    <property type="entry name" value="Cell_wall_metabolism_enzyme"/>
</dbReference>
<dbReference type="SUPFAM" id="SSF51261">
    <property type="entry name" value="Duplicated hybrid motif"/>
    <property type="match status" value="1"/>
</dbReference>
<protein>
    <submittedName>
        <fullName evidence="3">M23 family metallopeptidase</fullName>
    </submittedName>
</protein>
<keyword evidence="1" id="KW-0732">Signal</keyword>
<dbReference type="Proteomes" id="UP000637513">
    <property type="component" value="Unassembled WGS sequence"/>
</dbReference>
<name>A0ABR7MRE7_9FIRM</name>
<dbReference type="PANTHER" id="PTHR21666">
    <property type="entry name" value="PEPTIDASE-RELATED"/>
    <property type="match status" value="1"/>
</dbReference>
<dbReference type="Gene3D" id="2.70.70.10">
    <property type="entry name" value="Glucose Permease (Domain IIA)"/>
    <property type="match status" value="1"/>
</dbReference>
<dbReference type="Pfam" id="PF01551">
    <property type="entry name" value="Peptidase_M23"/>
    <property type="match status" value="1"/>
</dbReference>
<reference evidence="3 4" key="1">
    <citation type="submission" date="2020-08" db="EMBL/GenBank/DDBJ databases">
        <title>Genome public.</title>
        <authorList>
            <person name="Liu C."/>
            <person name="Sun Q."/>
        </authorList>
    </citation>
    <scope>NUCLEOTIDE SEQUENCE [LARGE SCALE GENOMIC DNA]</scope>
    <source>
        <strain evidence="3 4">BX3</strain>
    </source>
</reference>
<sequence length="168" mass="18844">MAMDCSLAQISAIDKEMKCFPVRKDPKKKEQYDFDNGYGGVRSYGGKRSHEGIDIMASNDRSGYFQIQSATDGVIEQIGWLRLGGYRLGIRSKSGFYYYYAHMRNYAPGIKKGKKVKAGTLLGTMGDTGYGKEGTHGKFAVHLHFGIYRDKKGEECSLNPYDVLLKLK</sequence>
<keyword evidence="4" id="KW-1185">Reference proteome</keyword>